<dbReference type="Proteomes" id="UP000192678">
    <property type="component" value="Unassembled WGS sequence"/>
</dbReference>
<dbReference type="PROSITE" id="PS50943">
    <property type="entry name" value="HTH_CROC1"/>
    <property type="match status" value="1"/>
</dbReference>
<dbReference type="AlphaFoldDB" id="A0A1W1ZVE6"/>
<dbReference type="GO" id="GO:0003677">
    <property type="term" value="F:DNA binding"/>
    <property type="evidence" value="ECO:0007669"/>
    <property type="project" value="InterPro"/>
</dbReference>
<dbReference type="STRING" id="475255.SAMN04488101_10177"/>
<dbReference type="RefSeq" id="WP_084286685.1">
    <property type="nucleotide sequence ID" value="NZ_FWYB01000001.1"/>
</dbReference>
<sequence>MPTVATKKSTATEIFSMDIAKRLYEFRTLFISKSQKEAAEKLDITPAWLSYMESGKRRVRMDVVEKMVRLFDLNAEWLSNGLGSKQTKTPNKPTAASSLSAVHQEVLIIKKTLSVFEANLTQAYKLIEAQNKIIEDLQNKLAKK</sequence>
<proteinExistence type="predicted"/>
<dbReference type="CDD" id="cd00093">
    <property type="entry name" value="HTH_XRE"/>
    <property type="match status" value="1"/>
</dbReference>
<dbReference type="InterPro" id="IPR010982">
    <property type="entry name" value="Lambda_DNA-bd_dom_sf"/>
</dbReference>
<organism evidence="2 3">
    <name type="scientific">Pedobacter nyackensis</name>
    <dbReference type="NCBI Taxonomy" id="475255"/>
    <lineage>
        <taxon>Bacteria</taxon>
        <taxon>Pseudomonadati</taxon>
        <taxon>Bacteroidota</taxon>
        <taxon>Sphingobacteriia</taxon>
        <taxon>Sphingobacteriales</taxon>
        <taxon>Sphingobacteriaceae</taxon>
        <taxon>Pedobacter</taxon>
    </lineage>
</organism>
<dbReference type="OrthoDB" id="773177at2"/>
<evidence type="ECO:0000313" key="3">
    <source>
        <dbReference type="Proteomes" id="UP000192678"/>
    </source>
</evidence>
<accession>A0A1W1ZVE6</accession>
<dbReference type="SMART" id="SM00530">
    <property type="entry name" value="HTH_XRE"/>
    <property type="match status" value="1"/>
</dbReference>
<dbReference type="SUPFAM" id="SSF47413">
    <property type="entry name" value="lambda repressor-like DNA-binding domains"/>
    <property type="match status" value="1"/>
</dbReference>
<evidence type="ECO:0000313" key="2">
    <source>
        <dbReference type="EMBL" id="SMC52336.1"/>
    </source>
</evidence>
<dbReference type="Pfam" id="PF01381">
    <property type="entry name" value="HTH_3"/>
    <property type="match status" value="1"/>
</dbReference>
<gene>
    <name evidence="2" type="ORF">SAMN04488101_10177</name>
</gene>
<keyword evidence="3" id="KW-1185">Reference proteome</keyword>
<feature type="domain" description="HTH cro/C1-type" evidence="1">
    <location>
        <begin position="34"/>
        <end position="78"/>
    </location>
</feature>
<protein>
    <submittedName>
        <fullName evidence="2">Helix-turn-helix domain-containing protein</fullName>
    </submittedName>
</protein>
<dbReference type="Gene3D" id="1.10.260.40">
    <property type="entry name" value="lambda repressor-like DNA-binding domains"/>
    <property type="match status" value="1"/>
</dbReference>
<name>A0A1W1ZVE6_9SPHI</name>
<reference evidence="2 3" key="1">
    <citation type="submission" date="2017-04" db="EMBL/GenBank/DDBJ databases">
        <authorList>
            <person name="Afonso C.L."/>
            <person name="Miller P.J."/>
            <person name="Scott M.A."/>
            <person name="Spackman E."/>
            <person name="Goraichik I."/>
            <person name="Dimitrov K.M."/>
            <person name="Suarez D.L."/>
            <person name="Swayne D.E."/>
        </authorList>
    </citation>
    <scope>NUCLEOTIDE SEQUENCE [LARGE SCALE GENOMIC DNA]</scope>
    <source>
        <strain evidence="2 3">DSM 19625</strain>
    </source>
</reference>
<evidence type="ECO:0000259" key="1">
    <source>
        <dbReference type="PROSITE" id="PS50943"/>
    </source>
</evidence>
<dbReference type="EMBL" id="FWYB01000001">
    <property type="protein sequence ID" value="SMC52336.1"/>
    <property type="molecule type" value="Genomic_DNA"/>
</dbReference>
<dbReference type="InterPro" id="IPR001387">
    <property type="entry name" value="Cro/C1-type_HTH"/>
</dbReference>